<dbReference type="STRING" id="1218173.BALCAV_0207465"/>
<dbReference type="InterPro" id="IPR016181">
    <property type="entry name" value="Acyl_CoA_acyltransferase"/>
</dbReference>
<dbReference type="EMBL" id="ALPT02000019">
    <property type="protein sequence ID" value="KGA97867.1"/>
    <property type="molecule type" value="Genomic_DNA"/>
</dbReference>
<dbReference type="PROSITE" id="PS51186">
    <property type="entry name" value="GNAT"/>
    <property type="match status" value="1"/>
</dbReference>
<reference evidence="3 5" key="2">
    <citation type="submission" date="2014-01" db="EMBL/GenBank/DDBJ databases">
        <title>Draft genome sequencing of Bacillus alcalophilus CGMCC 1.3604.</title>
        <authorList>
            <person name="Yang J."/>
            <person name="Diao L."/>
            <person name="Yang S."/>
        </authorList>
    </citation>
    <scope>NUCLEOTIDE SEQUENCE [LARGE SCALE GENOMIC DNA]</scope>
    <source>
        <strain evidence="3 5">CGMCC 1.3604</strain>
    </source>
</reference>
<dbReference type="OrthoDB" id="69535at2"/>
<dbReference type="Pfam" id="PF00583">
    <property type="entry name" value="Acetyltransf_1"/>
    <property type="match status" value="1"/>
</dbReference>
<organism evidence="2 4">
    <name type="scientific">Alkalihalobacillus alcalophilus ATCC 27647 = CGMCC 1.3604</name>
    <dbReference type="NCBI Taxonomy" id="1218173"/>
    <lineage>
        <taxon>Bacteria</taxon>
        <taxon>Bacillati</taxon>
        <taxon>Bacillota</taxon>
        <taxon>Bacilli</taxon>
        <taxon>Bacillales</taxon>
        <taxon>Bacillaceae</taxon>
        <taxon>Alkalihalobacillus</taxon>
    </lineage>
</organism>
<evidence type="ECO:0000259" key="1">
    <source>
        <dbReference type="PROSITE" id="PS51186"/>
    </source>
</evidence>
<dbReference type="CDD" id="cd04301">
    <property type="entry name" value="NAT_SF"/>
    <property type="match status" value="1"/>
</dbReference>
<sequence length="170" mass="19409">MIHVRKASLKDADQIVQVCVEAQYHTYKGLIPPNFIEKTIREFYVKERIEQEIKTTSQDWNGWFVAVDDETETIVGAGGGGFIAQDVSELFVLYLEPTRKREGIGTQLLEAITAEQIERGAKEQWVSVLKNNRMGIPFYEAVGFVYQGEELAHGYPSEIGLKSLRYKRHL</sequence>
<feature type="domain" description="N-acetyltransferase" evidence="1">
    <location>
        <begin position="2"/>
        <end position="170"/>
    </location>
</feature>
<reference evidence="2 4" key="1">
    <citation type="journal article" date="2014" name="Genome Announc.">
        <title>Draft Genome Sequence of Bacillus alcalophilus AV1934, a Classic Alkaliphile Isolated from Human Feces in 1934.</title>
        <authorList>
            <person name="Attie O."/>
            <person name="Jayaprakash A."/>
            <person name="Shah H."/>
            <person name="Paulsen I.T."/>
            <person name="Morino M."/>
            <person name="Takahashi Y."/>
            <person name="Narumi I."/>
            <person name="Sachidanandam R."/>
            <person name="Satoh K."/>
            <person name="Ito M."/>
            <person name="Krulwich T.A."/>
        </authorList>
    </citation>
    <scope>NUCLEOTIDE SEQUENCE [LARGE SCALE GENOMIC DNA]</scope>
    <source>
        <strain evidence="2 4">AV1934</strain>
    </source>
</reference>
<dbReference type="SUPFAM" id="SSF55729">
    <property type="entry name" value="Acyl-CoA N-acyltransferases (Nat)"/>
    <property type="match status" value="1"/>
</dbReference>
<dbReference type="Proteomes" id="UP000297014">
    <property type="component" value="Unassembled WGS sequence"/>
</dbReference>
<evidence type="ECO:0000313" key="3">
    <source>
        <dbReference type="EMBL" id="THG88915.1"/>
    </source>
</evidence>
<gene>
    <name evidence="3" type="ORF">AJ85_20605</name>
    <name evidence="2" type="ORF">BALCAV_0207465</name>
</gene>
<evidence type="ECO:0000313" key="4">
    <source>
        <dbReference type="Proteomes" id="UP000002754"/>
    </source>
</evidence>
<accession>A0A094YWG9</accession>
<evidence type="ECO:0000313" key="2">
    <source>
        <dbReference type="EMBL" id="KGA97867.1"/>
    </source>
</evidence>
<dbReference type="eggNOG" id="COG0456">
    <property type="taxonomic scope" value="Bacteria"/>
</dbReference>
<evidence type="ECO:0000313" key="5">
    <source>
        <dbReference type="Proteomes" id="UP000297014"/>
    </source>
</evidence>
<name>A0A094YWG9_ALKAL</name>
<dbReference type="AlphaFoldDB" id="A0A094YWG9"/>
<protein>
    <submittedName>
        <fullName evidence="2">Acetyltransferase</fullName>
    </submittedName>
</protein>
<dbReference type="RefSeq" id="WP_003324597.1">
    <property type="nucleotide sequence ID" value="NZ_ALPT02000019.1"/>
</dbReference>
<dbReference type="Gene3D" id="3.40.630.30">
    <property type="match status" value="1"/>
</dbReference>
<dbReference type="InterPro" id="IPR000182">
    <property type="entry name" value="GNAT_dom"/>
</dbReference>
<dbReference type="GO" id="GO:0016747">
    <property type="term" value="F:acyltransferase activity, transferring groups other than amino-acyl groups"/>
    <property type="evidence" value="ECO:0007669"/>
    <property type="project" value="InterPro"/>
</dbReference>
<keyword evidence="4" id="KW-1185">Reference proteome</keyword>
<dbReference type="EMBL" id="JALP01000293">
    <property type="protein sequence ID" value="THG88915.1"/>
    <property type="molecule type" value="Genomic_DNA"/>
</dbReference>
<comment type="caution">
    <text evidence="2">The sequence shown here is derived from an EMBL/GenBank/DDBJ whole genome shotgun (WGS) entry which is preliminary data.</text>
</comment>
<dbReference type="Proteomes" id="UP000002754">
    <property type="component" value="Unassembled WGS sequence"/>
</dbReference>
<proteinExistence type="predicted"/>
<keyword evidence="2" id="KW-0808">Transferase</keyword>